<dbReference type="EMBL" id="CAFZ01000010">
    <property type="protein sequence ID" value="CCA67152.1"/>
    <property type="molecule type" value="Genomic_DNA"/>
</dbReference>
<dbReference type="Proteomes" id="UP000007148">
    <property type="component" value="Unassembled WGS sequence"/>
</dbReference>
<organism evidence="3 4">
    <name type="scientific">Serendipita indica (strain DSM 11827)</name>
    <name type="common">Root endophyte fungus</name>
    <name type="synonym">Piriformospora indica</name>
    <dbReference type="NCBI Taxonomy" id="1109443"/>
    <lineage>
        <taxon>Eukaryota</taxon>
        <taxon>Fungi</taxon>
        <taxon>Dikarya</taxon>
        <taxon>Basidiomycota</taxon>
        <taxon>Agaricomycotina</taxon>
        <taxon>Agaricomycetes</taxon>
        <taxon>Sebacinales</taxon>
        <taxon>Serendipitaceae</taxon>
        <taxon>Serendipita</taxon>
    </lineage>
</organism>
<feature type="transmembrane region" description="Helical" evidence="2">
    <location>
        <begin position="493"/>
        <end position="514"/>
    </location>
</feature>
<evidence type="ECO:0000313" key="4">
    <source>
        <dbReference type="Proteomes" id="UP000007148"/>
    </source>
</evidence>
<feature type="transmembrane region" description="Helical" evidence="2">
    <location>
        <begin position="114"/>
        <end position="133"/>
    </location>
</feature>
<reference evidence="3 4" key="1">
    <citation type="journal article" date="2011" name="PLoS Pathog.">
        <title>Endophytic Life Strategies Decoded by Genome and Transcriptome Analyses of the Mutualistic Root Symbiont Piriformospora indica.</title>
        <authorList>
            <person name="Zuccaro A."/>
            <person name="Lahrmann U."/>
            <person name="Guldener U."/>
            <person name="Langen G."/>
            <person name="Pfiffi S."/>
            <person name="Biedenkopf D."/>
            <person name="Wong P."/>
            <person name="Samans B."/>
            <person name="Grimm C."/>
            <person name="Basiewicz M."/>
            <person name="Murat C."/>
            <person name="Martin F."/>
            <person name="Kogel K.H."/>
        </authorList>
    </citation>
    <scope>NUCLEOTIDE SEQUENCE [LARGE SCALE GENOMIC DNA]</scope>
    <source>
        <strain evidence="3 4">DSM 11827</strain>
    </source>
</reference>
<evidence type="ECO:0008006" key="5">
    <source>
        <dbReference type="Google" id="ProtNLM"/>
    </source>
</evidence>
<dbReference type="SUPFAM" id="SSF56317">
    <property type="entry name" value="Carbon-nitrogen hydrolase"/>
    <property type="match status" value="1"/>
</dbReference>
<dbReference type="eggNOG" id="ENOG502S655">
    <property type="taxonomic scope" value="Eukaryota"/>
</dbReference>
<dbReference type="HOGENOM" id="CLU_032069_0_0_1"/>
<dbReference type="OMA" id="PARTWHP"/>
<dbReference type="STRING" id="1109443.G4T763"/>
<comment type="caution">
    <text evidence="3">The sequence shown here is derived from an EMBL/GenBank/DDBJ whole genome shotgun (WGS) entry which is preliminary data.</text>
</comment>
<proteinExistence type="predicted"/>
<dbReference type="InterPro" id="IPR036526">
    <property type="entry name" value="C-N_Hydrolase_sf"/>
</dbReference>
<keyword evidence="4" id="KW-1185">Reference proteome</keyword>
<evidence type="ECO:0000313" key="3">
    <source>
        <dbReference type="EMBL" id="CCA67152.1"/>
    </source>
</evidence>
<dbReference type="InParanoid" id="G4T763"/>
<feature type="transmembrane region" description="Helical" evidence="2">
    <location>
        <begin position="89"/>
        <end position="108"/>
    </location>
</feature>
<dbReference type="Gene3D" id="3.60.110.10">
    <property type="entry name" value="Carbon-nitrogen hydrolase"/>
    <property type="match status" value="1"/>
</dbReference>
<feature type="region of interest" description="Disordered" evidence="1">
    <location>
        <begin position="187"/>
        <end position="206"/>
    </location>
</feature>
<gene>
    <name evidence="3" type="ORF">PIIN_00985</name>
</gene>
<keyword evidence="2" id="KW-0472">Membrane</keyword>
<keyword evidence="2" id="KW-0812">Transmembrane</keyword>
<evidence type="ECO:0000256" key="2">
    <source>
        <dbReference type="SAM" id="Phobius"/>
    </source>
</evidence>
<evidence type="ECO:0000256" key="1">
    <source>
        <dbReference type="SAM" id="MobiDB-lite"/>
    </source>
</evidence>
<dbReference type="OrthoDB" id="2626014at2759"/>
<sequence length="561" mass="63081">MILQLVRFYPFGAFVVFTALSSYLALQPLPSSVPLIAFLSILRLETTLVIHRPWTFVRLVAIWAAIFIGCFFSFVGLRFGSPEAPVVTASYAVIFSLLGLFIVVLAAYCGSNNFVFPALWATWWLVIAQMSPVGRLGAWSPLIGDDTYSWLRPHVSDFGIDWIVGASAEVLSCFVTWHVLGFNQRHQNDDGNERRDHRNEEGDLQTERVDSGRVKFLLFILIALSFPSSLTELLPEPLHEDNRHDVGVSCVLPDLSGPRTSFDAFMNETAIVAGRAHVALWPEDAVFFETEQDKETGLIKAQELSHQYGIFIGVSFLEPLLEEGEDRGKRRSGTVLVGKDGVMAEYYGRHPAPCECIIAPSSHWLIYTVSKRVPERSLPGIVNITLGRKNTKHFWEMRLSASIGLDFAHPYSHFDAKPQLILGPARTDHRKMAQVMMEMARHRAQELRTTILWCDGSDSGLSGLVGSGHTRKQVGPGTWVERMVARIPSEEEWTLYELYGAFFGLLCAWAPIVLPMIPLPDIRITFPDPKPRRANVAGRLNWLLRRKRPQRDVRTGTLVEI</sequence>
<feature type="transmembrane region" description="Helical" evidence="2">
    <location>
        <begin position="56"/>
        <end position="77"/>
    </location>
</feature>
<keyword evidence="2" id="KW-1133">Transmembrane helix</keyword>
<dbReference type="AlphaFoldDB" id="G4T763"/>
<accession>G4T763</accession>
<protein>
    <recommendedName>
        <fullName evidence="5">CN hydrolase domain-containing protein</fullName>
    </recommendedName>
</protein>
<name>G4T763_SERID</name>